<reference evidence="2 3" key="1">
    <citation type="submission" date="2014-04" db="EMBL/GenBank/DDBJ databases">
        <authorList>
            <consortium name="DOE Joint Genome Institute"/>
            <person name="Kuo A."/>
            <person name="Kohler A."/>
            <person name="Nagy L.G."/>
            <person name="Floudas D."/>
            <person name="Copeland A."/>
            <person name="Barry K.W."/>
            <person name="Cichocki N."/>
            <person name="Veneault-Fourrey C."/>
            <person name="LaButti K."/>
            <person name="Lindquist E.A."/>
            <person name="Lipzen A."/>
            <person name="Lundell T."/>
            <person name="Morin E."/>
            <person name="Murat C."/>
            <person name="Sun H."/>
            <person name="Tunlid A."/>
            <person name="Henrissat B."/>
            <person name="Grigoriev I.V."/>
            <person name="Hibbett D.S."/>
            <person name="Martin F."/>
            <person name="Nordberg H.P."/>
            <person name="Cantor M.N."/>
            <person name="Hua S.X."/>
        </authorList>
    </citation>
    <scope>NUCLEOTIDE SEQUENCE [LARGE SCALE GENOMIC DNA]</scope>
    <source>
        <strain evidence="2 3">LaAM-08-1</strain>
    </source>
</reference>
<keyword evidence="1" id="KW-0732">Signal</keyword>
<protein>
    <submittedName>
        <fullName evidence="2">Uncharacterized protein</fullName>
    </submittedName>
</protein>
<dbReference type="Proteomes" id="UP000054477">
    <property type="component" value="Unassembled WGS sequence"/>
</dbReference>
<proteinExistence type="predicted"/>
<sequence>MRLFAFTSVLPAIALFILLSSDQAFGAAVPIVRRASSSKWTAGDLKTSNYRKTAIQHNPAGSYMPTAGGSKVAWQKNGKGDAEHVIEPGSHIKPVLNSMKIPKNSGFHKDLKSALNHPDNLSMLHPGANKAKAQLTADPRRNPKNKAAANHYMQQRPIQHKASATMNRIESAAKKHRIKNFVAKVKANVKKAFPHIKRSELDEDYFE</sequence>
<feature type="chain" id="PRO_5002206213" evidence="1">
    <location>
        <begin position="27"/>
        <end position="207"/>
    </location>
</feature>
<evidence type="ECO:0000313" key="2">
    <source>
        <dbReference type="EMBL" id="KIK06393.1"/>
    </source>
</evidence>
<gene>
    <name evidence="2" type="ORF">K443DRAFT_674372</name>
</gene>
<name>A0A0C9YDZ2_9AGAR</name>
<dbReference type="EMBL" id="KN838553">
    <property type="protein sequence ID" value="KIK06393.1"/>
    <property type="molecule type" value="Genomic_DNA"/>
</dbReference>
<accession>A0A0C9YDZ2</accession>
<feature type="signal peptide" evidence="1">
    <location>
        <begin position="1"/>
        <end position="26"/>
    </location>
</feature>
<dbReference type="OrthoDB" id="3006611at2759"/>
<evidence type="ECO:0000313" key="3">
    <source>
        <dbReference type="Proteomes" id="UP000054477"/>
    </source>
</evidence>
<dbReference type="AlphaFoldDB" id="A0A0C9YDZ2"/>
<keyword evidence="3" id="KW-1185">Reference proteome</keyword>
<dbReference type="HOGENOM" id="CLU_115035_0_0_1"/>
<evidence type="ECO:0000256" key="1">
    <source>
        <dbReference type="SAM" id="SignalP"/>
    </source>
</evidence>
<reference evidence="3" key="2">
    <citation type="submission" date="2015-01" db="EMBL/GenBank/DDBJ databases">
        <title>Evolutionary Origins and Diversification of the Mycorrhizal Mutualists.</title>
        <authorList>
            <consortium name="DOE Joint Genome Institute"/>
            <consortium name="Mycorrhizal Genomics Consortium"/>
            <person name="Kohler A."/>
            <person name="Kuo A."/>
            <person name="Nagy L.G."/>
            <person name="Floudas D."/>
            <person name="Copeland A."/>
            <person name="Barry K.W."/>
            <person name="Cichocki N."/>
            <person name="Veneault-Fourrey C."/>
            <person name="LaButti K."/>
            <person name="Lindquist E.A."/>
            <person name="Lipzen A."/>
            <person name="Lundell T."/>
            <person name="Morin E."/>
            <person name="Murat C."/>
            <person name="Riley R."/>
            <person name="Ohm R."/>
            <person name="Sun H."/>
            <person name="Tunlid A."/>
            <person name="Henrissat B."/>
            <person name="Grigoriev I.V."/>
            <person name="Hibbett D.S."/>
            <person name="Martin F."/>
        </authorList>
    </citation>
    <scope>NUCLEOTIDE SEQUENCE [LARGE SCALE GENOMIC DNA]</scope>
    <source>
        <strain evidence="3">LaAM-08-1</strain>
    </source>
</reference>
<organism evidence="2 3">
    <name type="scientific">Laccaria amethystina LaAM-08-1</name>
    <dbReference type="NCBI Taxonomy" id="1095629"/>
    <lineage>
        <taxon>Eukaryota</taxon>
        <taxon>Fungi</taxon>
        <taxon>Dikarya</taxon>
        <taxon>Basidiomycota</taxon>
        <taxon>Agaricomycotina</taxon>
        <taxon>Agaricomycetes</taxon>
        <taxon>Agaricomycetidae</taxon>
        <taxon>Agaricales</taxon>
        <taxon>Agaricineae</taxon>
        <taxon>Hydnangiaceae</taxon>
        <taxon>Laccaria</taxon>
    </lineage>
</organism>